<comment type="caution">
    <text evidence="2">The sequence shown here is derived from an EMBL/GenBank/DDBJ whole genome shotgun (WGS) entry which is preliminary data.</text>
</comment>
<proteinExistence type="predicted"/>
<protein>
    <submittedName>
        <fullName evidence="2">Uncharacterized protein</fullName>
    </submittedName>
</protein>
<dbReference type="Proteomes" id="UP000215914">
    <property type="component" value="Unassembled WGS sequence"/>
</dbReference>
<evidence type="ECO:0000256" key="1">
    <source>
        <dbReference type="SAM" id="Phobius"/>
    </source>
</evidence>
<name>A0A9K3ING6_HELAN</name>
<sequence length="69" mass="7423">MVCDLIDLNSVSEDSDDVVWFCSGGIVVGGDVLFGVMARLCWIFNVVTGKSKRCRLLSSGPPGTDATRR</sequence>
<dbReference type="EMBL" id="MNCJ02000322">
    <property type="protein sequence ID" value="KAF5799726.1"/>
    <property type="molecule type" value="Genomic_DNA"/>
</dbReference>
<keyword evidence="1" id="KW-0812">Transmembrane</keyword>
<gene>
    <name evidence="2" type="ORF">HanXRQr2_Chr07g0307851</name>
</gene>
<keyword evidence="1" id="KW-1133">Transmembrane helix</keyword>
<reference evidence="2" key="1">
    <citation type="journal article" date="2017" name="Nature">
        <title>The sunflower genome provides insights into oil metabolism, flowering and Asterid evolution.</title>
        <authorList>
            <person name="Badouin H."/>
            <person name="Gouzy J."/>
            <person name="Grassa C.J."/>
            <person name="Murat F."/>
            <person name="Staton S.E."/>
            <person name="Cottret L."/>
            <person name="Lelandais-Briere C."/>
            <person name="Owens G.L."/>
            <person name="Carrere S."/>
            <person name="Mayjonade B."/>
            <person name="Legrand L."/>
            <person name="Gill N."/>
            <person name="Kane N.C."/>
            <person name="Bowers J.E."/>
            <person name="Hubner S."/>
            <person name="Bellec A."/>
            <person name="Berard A."/>
            <person name="Berges H."/>
            <person name="Blanchet N."/>
            <person name="Boniface M.C."/>
            <person name="Brunel D."/>
            <person name="Catrice O."/>
            <person name="Chaidir N."/>
            <person name="Claudel C."/>
            <person name="Donnadieu C."/>
            <person name="Faraut T."/>
            <person name="Fievet G."/>
            <person name="Helmstetter N."/>
            <person name="King M."/>
            <person name="Knapp S.J."/>
            <person name="Lai Z."/>
            <person name="Le Paslier M.C."/>
            <person name="Lippi Y."/>
            <person name="Lorenzon L."/>
            <person name="Mandel J.R."/>
            <person name="Marage G."/>
            <person name="Marchand G."/>
            <person name="Marquand E."/>
            <person name="Bret-Mestries E."/>
            <person name="Morien E."/>
            <person name="Nambeesan S."/>
            <person name="Nguyen T."/>
            <person name="Pegot-Espagnet P."/>
            <person name="Pouilly N."/>
            <person name="Raftis F."/>
            <person name="Sallet E."/>
            <person name="Schiex T."/>
            <person name="Thomas J."/>
            <person name="Vandecasteele C."/>
            <person name="Vares D."/>
            <person name="Vear F."/>
            <person name="Vautrin S."/>
            <person name="Crespi M."/>
            <person name="Mangin B."/>
            <person name="Burke J.M."/>
            <person name="Salse J."/>
            <person name="Munos S."/>
            <person name="Vincourt P."/>
            <person name="Rieseberg L.H."/>
            <person name="Langlade N.B."/>
        </authorList>
    </citation>
    <scope>NUCLEOTIDE SEQUENCE</scope>
    <source>
        <tissue evidence="2">Leaves</tissue>
    </source>
</reference>
<evidence type="ECO:0000313" key="3">
    <source>
        <dbReference type="Proteomes" id="UP000215914"/>
    </source>
</evidence>
<keyword evidence="1" id="KW-0472">Membrane</keyword>
<evidence type="ECO:0000313" key="2">
    <source>
        <dbReference type="EMBL" id="KAF5799726.1"/>
    </source>
</evidence>
<feature type="transmembrane region" description="Helical" evidence="1">
    <location>
        <begin position="18"/>
        <end position="47"/>
    </location>
</feature>
<keyword evidence="3" id="KW-1185">Reference proteome</keyword>
<dbReference type="AlphaFoldDB" id="A0A9K3ING6"/>
<organism evidence="2 3">
    <name type="scientific">Helianthus annuus</name>
    <name type="common">Common sunflower</name>
    <dbReference type="NCBI Taxonomy" id="4232"/>
    <lineage>
        <taxon>Eukaryota</taxon>
        <taxon>Viridiplantae</taxon>
        <taxon>Streptophyta</taxon>
        <taxon>Embryophyta</taxon>
        <taxon>Tracheophyta</taxon>
        <taxon>Spermatophyta</taxon>
        <taxon>Magnoliopsida</taxon>
        <taxon>eudicotyledons</taxon>
        <taxon>Gunneridae</taxon>
        <taxon>Pentapetalae</taxon>
        <taxon>asterids</taxon>
        <taxon>campanulids</taxon>
        <taxon>Asterales</taxon>
        <taxon>Asteraceae</taxon>
        <taxon>Asteroideae</taxon>
        <taxon>Heliantheae alliance</taxon>
        <taxon>Heliantheae</taxon>
        <taxon>Helianthus</taxon>
    </lineage>
</organism>
<accession>A0A9K3ING6</accession>
<dbReference type="Gramene" id="mRNA:HanXRQr2_Chr07g0307851">
    <property type="protein sequence ID" value="CDS:HanXRQr2_Chr07g0307851.1"/>
    <property type="gene ID" value="HanXRQr2_Chr07g0307851"/>
</dbReference>
<reference evidence="2" key="2">
    <citation type="submission" date="2020-06" db="EMBL/GenBank/DDBJ databases">
        <title>Helianthus annuus Genome sequencing and assembly Release 2.</title>
        <authorList>
            <person name="Gouzy J."/>
            <person name="Langlade N."/>
            <person name="Munos S."/>
        </authorList>
    </citation>
    <scope>NUCLEOTIDE SEQUENCE</scope>
    <source>
        <tissue evidence="2">Leaves</tissue>
    </source>
</reference>